<dbReference type="Proteomes" id="UP001595075">
    <property type="component" value="Unassembled WGS sequence"/>
</dbReference>
<dbReference type="Pfam" id="PF20150">
    <property type="entry name" value="2EXR"/>
    <property type="match status" value="1"/>
</dbReference>
<evidence type="ECO:0000313" key="4">
    <source>
        <dbReference type="Proteomes" id="UP001595075"/>
    </source>
</evidence>
<evidence type="ECO:0000313" key="3">
    <source>
        <dbReference type="EMBL" id="KAL2062762.1"/>
    </source>
</evidence>
<gene>
    <name evidence="3" type="ORF">VTL71DRAFT_5834</name>
</gene>
<name>A0ABR4BZM7_9HELO</name>
<comment type="caution">
    <text evidence="3">The sequence shown here is derived from an EMBL/GenBank/DDBJ whole genome shotgun (WGS) entry which is preliminary data.</text>
</comment>
<evidence type="ECO:0000259" key="2">
    <source>
        <dbReference type="Pfam" id="PF20150"/>
    </source>
</evidence>
<dbReference type="EMBL" id="JAZHXI010000016">
    <property type="protein sequence ID" value="KAL2062762.1"/>
    <property type="molecule type" value="Genomic_DNA"/>
</dbReference>
<proteinExistence type="predicted"/>
<feature type="domain" description="2EXR" evidence="2">
    <location>
        <begin position="118"/>
        <end position="222"/>
    </location>
</feature>
<dbReference type="PANTHER" id="PTHR35910">
    <property type="entry name" value="2EXR DOMAIN-CONTAINING PROTEIN"/>
    <property type="match status" value="1"/>
</dbReference>
<accession>A0ABR4BZM7</accession>
<sequence>MSLPMSRLEDSRDQSSSPSHEPSPASIAMSQPAIEFTPWHLLNILRFSTVVGEKTRTSFISRRLARYSKFASSDTLHAMVDMGRANKFPASDIVVLIRALFDSQSGVAREAKIKEEGFPKFEKLPAELRTEIWKNALPGPRTIHIDPGSNEMATANIISPSSHSELFAIRSVCKESFDLVRNRYQAIPFSNFALATSTTVKPHLAPAKAANQCILVDLNHDVVHLESNAVYNCVAAWHDRERTRRVFSLTRHAPEAGFKVKALSLSADTEISLMISEEYGIKWLTQFSGLRKIVLVEVQQDIVFEHIRMMKYGSFIKQLYLKIIWEGAECGVVDF</sequence>
<evidence type="ECO:0000256" key="1">
    <source>
        <dbReference type="SAM" id="MobiDB-lite"/>
    </source>
</evidence>
<feature type="region of interest" description="Disordered" evidence="1">
    <location>
        <begin position="1"/>
        <end position="27"/>
    </location>
</feature>
<reference evidence="3 4" key="1">
    <citation type="journal article" date="2024" name="Commun. Biol.">
        <title>Comparative genomic analysis of thermophilic fungi reveals convergent evolutionary adaptations and gene losses.</title>
        <authorList>
            <person name="Steindorff A.S."/>
            <person name="Aguilar-Pontes M.V."/>
            <person name="Robinson A.J."/>
            <person name="Andreopoulos B."/>
            <person name="LaButti K."/>
            <person name="Kuo A."/>
            <person name="Mondo S."/>
            <person name="Riley R."/>
            <person name="Otillar R."/>
            <person name="Haridas S."/>
            <person name="Lipzen A."/>
            <person name="Grimwood J."/>
            <person name="Schmutz J."/>
            <person name="Clum A."/>
            <person name="Reid I.D."/>
            <person name="Moisan M.C."/>
            <person name="Butler G."/>
            <person name="Nguyen T.T.M."/>
            <person name="Dewar K."/>
            <person name="Conant G."/>
            <person name="Drula E."/>
            <person name="Henrissat B."/>
            <person name="Hansel C."/>
            <person name="Singer S."/>
            <person name="Hutchinson M.I."/>
            <person name="de Vries R.P."/>
            <person name="Natvig D.O."/>
            <person name="Powell A.J."/>
            <person name="Tsang A."/>
            <person name="Grigoriev I.V."/>
        </authorList>
    </citation>
    <scope>NUCLEOTIDE SEQUENCE [LARGE SCALE GENOMIC DNA]</scope>
    <source>
        <strain evidence="3 4">CBS 494.80</strain>
    </source>
</reference>
<feature type="compositionally biased region" description="Low complexity" evidence="1">
    <location>
        <begin position="14"/>
        <end position="26"/>
    </location>
</feature>
<keyword evidence="4" id="KW-1185">Reference proteome</keyword>
<dbReference type="PANTHER" id="PTHR35910:SF6">
    <property type="entry name" value="2EXR DOMAIN-CONTAINING PROTEIN"/>
    <property type="match status" value="1"/>
</dbReference>
<protein>
    <recommendedName>
        <fullName evidence="2">2EXR domain-containing protein</fullName>
    </recommendedName>
</protein>
<organism evidence="3 4">
    <name type="scientific">Oculimacula yallundae</name>
    <dbReference type="NCBI Taxonomy" id="86028"/>
    <lineage>
        <taxon>Eukaryota</taxon>
        <taxon>Fungi</taxon>
        <taxon>Dikarya</taxon>
        <taxon>Ascomycota</taxon>
        <taxon>Pezizomycotina</taxon>
        <taxon>Leotiomycetes</taxon>
        <taxon>Helotiales</taxon>
        <taxon>Ploettnerulaceae</taxon>
        <taxon>Oculimacula</taxon>
    </lineage>
</organism>
<dbReference type="InterPro" id="IPR045518">
    <property type="entry name" value="2EXR"/>
</dbReference>